<dbReference type="GO" id="GO:0005886">
    <property type="term" value="C:plasma membrane"/>
    <property type="evidence" value="ECO:0007669"/>
    <property type="project" value="UniProtKB-SubCell"/>
</dbReference>
<keyword evidence="3" id="KW-1003">Cell membrane</keyword>
<dbReference type="Pfam" id="PF04226">
    <property type="entry name" value="Transgly_assoc"/>
    <property type="match status" value="1"/>
</dbReference>
<comment type="subcellular location">
    <subcellularLocation>
        <location evidence="1">Cell membrane</location>
        <topology evidence="1">Multi-pass membrane protein</topology>
    </subcellularLocation>
</comment>
<dbReference type="EMBL" id="QQWO01000004">
    <property type="protein sequence ID" value="RSV05466.1"/>
    <property type="molecule type" value="Genomic_DNA"/>
</dbReference>
<evidence type="ECO:0000256" key="1">
    <source>
        <dbReference type="ARBA" id="ARBA00004651"/>
    </source>
</evidence>
<evidence type="ECO:0000313" key="13">
    <source>
        <dbReference type="Proteomes" id="UP000287746"/>
    </source>
</evidence>
<sequence length="86" mass="8566">MPDGIIGWILIGLVAGALGKLIMPGKDPGGIIVTILIGIAGALLAAFIAPAIGISLTGKFASYIAATIGAVVLLALYRVVIARRAA</sequence>
<dbReference type="PANTHER" id="PTHR33884:SF3">
    <property type="entry name" value="UPF0410 PROTEIN YMGE"/>
    <property type="match status" value="1"/>
</dbReference>
<dbReference type="Proteomes" id="UP000287746">
    <property type="component" value="Unassembled WGS sequence"/>
</dbReference>
<dbReference type="InterPro" id="IPR007341">
    <property type="entry name" value="Transgly_assoc"/>
</dbReference>
<evidence type="ECO:0000313" key="12">
    <source>
        <dbReference type="Proteomes" id="UP000286681"/>
    </source>
</evidence>
<evidence type="ECO:0000256" key="2">
    <source>
        <dbReference type="ARBA" id="ARBA00011006"/>
    </source>
</evidence>
<reference evidence="12 13" key="3">
    <citation type="submission" date="2018-07" db="EMBL/GenBank/DDBJ databases">
        <title>Genomic and Epidemiologic Investigation of an Indolent Hospital Outbreak.</title>
        <authorList>
            <person name="Johnson R.C."/>
            <person name="Deming C."/>
            <person name="Conlan S."/>
            <person name="Zellmer C.J."/>
            <person name="Michelin A.V."/>
            <person name="Lee-Lin S."/>
            <person name="Thomas P.J."/>
            <person name="Park M."/>
            <person name="Weingarten R.A."/>
            <person name="Less J."/>
            <person name="Dekker J.P."/>
            <person name="Frank K.M."/>
            <person name="Musser K.A."/>
            <person name="Mcquiston J.R."/>
            <person name="Henderson D.K."/>
            <person name="Lau A.F."/>
            <person name="Palmore T.N."/>
            <person name="Segre J.A."/>
        </authorList>
    </citation>
    <scope>NUCLEOTIDE SEQUENCE [LARGE SCALE GENOMIC DNA]</scope>
    <source>
        <strain evidence="10 13">SK-CDC1_0717</strain>
        <strain evidence="9 12">SK-NIH.Env10_0317</strain>
    </source>
</reference>
<dbReference type="STRING" id="93064.BRX40_02185"/>
<dbReference type="EMBL" id="QQYZ01000019">
    <property type="protein sequence ID" value="RSY79683.1"/>
    <property type="molecule type" value="Genomic_DNA"/>
</dbReference>
<dbReference type="GeneID" id="44131356"/>
<feature type="transmembrane region" description="Helical" evidence="7">
    <location>
        <begin position="60"/>
        <end position="80"/>
    </location>
</feature>
<evidence type="ECO:0000256" key="3">
    <source>
        <dbReference type="ARBA" id="ARBA00022475"/>
    </source>
</evidence>
<gene>
    <name evidence="8" type="ORF">BRX40_02185</name>
    <name evidence="9" type="ORF">CA257_05790</name>
    <name evidence="10" type="ORF">DAH66_17150</name>
</gene>
<dbReference type="RefSeq" id="WP_066578862.1">
    <property type="nucleotide sequence ID" value="NZ_CP018820.1"/>
</dbReference>
<comment type="similarity">
    <text evidence="2">Belongs to the UPF0410 family.</text>
</comment>
<dbReference type="EMBL" id="CP018820">
    <property type="protein sequence ID" value="APR51392.1"/>
    <property type="molecule type" value="Genomic_DNA"/>
</dbReference>
<dbReference type="KEGG" id="skr:BRX40_02185"/>
<evidence type="ECO:0000256" key="4">
    <source>
        <dbReference type="ARBA" id="ARBA00022692"/>
    </source>
</evidence>
<reference evidence="11" key="2">
    <citation type="submission" date="2016-12" db="EMBL/GenBank/DDBJ databases">
        <title>Whole genome sequencing of Sphingomonas sp. ABOJV.</title>
        <authorList>
            <person name="Conlan S."/>
            <person name="Thomas P.J."/>
            <person name="Mullikin J."/>
            <person name="Palmore T.N."/>
            <person name="Frank K.M."/>
            <person name="Segre J.A."/>
        </authorList>
    </citation>
    <scope>NUCLEOTIDE SEQUENCE [LARGE SCALE GENOMIC DNA]</scope>
    <source>
        <strain evidence="11">ABOJV</strain>
    </source>
</reference>
<keyword evidence="5 7" id="KW-1133">Transmembrane helix</keyword>
<dbReference type="PANTHER" id="PTHR33884">
    <property type="entry name" value="UPF0410 PROTEIN YMGE"/>
    <property type="match status" value="1"/>
</dbReference>
<evidence type="ECO:0000313" key="10">
    <source>
        <dbReference type="EMBL" id="RSY79683.1"/>
    </source>
</evidence>
<keyword evidence="11" id="KW-1185">Reference proteome</keyword>
<name>A0A1L6J620_9SPHN</name>
<proteinExistence type="inferred from homology"/>
<dbReference type="Proteomes" id="UP000286681">
    <property type="component" value="Unassembled WGS sequence"/>
</dbReference>
<protein>
    <submittedName>
        <fullName evidence="9">GlsB/YeaQ/YmgE family stress response membrane protein</fullName>
    </submittedName>
    <submittedName>
        <fullName evidence="8">Transglycosylase</fullName>
    </submittedName>
</protein>
<feature type="transmembrane region" description="Helical" evidence="7">
    <location>
        <begin position="30"/>
        <end position="54"/>
    </location>
</feature>
<evidence type="ECO:0000256" key="5">
    <source>
        <dbReference type="ARBA" id="ARBA00022989"/>
    </source>
</evidence>
<accession>A0A1L6J620</accession>
<evidence type="ECO:0000313" key="9">
    <source>
        <dbReference type="EMBL" id="RSV05466.1"/>
    </source>
</evidence>
<keyword evidence="4 7" id="KW-0812">Transmembrane</keyword>
<dbReference type="Proteomes" id="UP000185161">
    <property type="component" value="Chromosome"/>
</dbReference>
<feature type="transmembrane region" description="Helical" evidence="7">
    <location>
        <begin position="6"/>
        <end position="23"/>
    </location>
</feature>
<dbReference type="AlphaFoldDB" id="A0A1L6J620"/>
<dbReference type="OrthoDB" id="9811343at2"/>
<organism evidence="8 11">
    <name type="scientific">Sphingomonas koreensis</name>
    <dbReference type="NCBI Taxonomy" id="93064"/>
    <lineage>
        <taxon>Bacteria</taxon>
        <taxon>Pseudomonadati</taxon>
        <taxon>Pseudomonadota</taxon>
        <taxon>Alphaproteobacteria</taxon>
        <taxon>Sphingomonadales</taxon>
        <taxon>Sphingomonadaceae</taxon>
        <taxon>Sphingomonas</taxon>
    </lineage>
</organism>
<evidence type="ECO:0000313" key="11">
    <source>
        <dbReference type="Proteomes" id="UP000185161"/>
    </source>
</evidence>
<evidence type="ECO:0000313" key="8">
    <source>
        <dbReference type="EMBL" id="APR51392.1"/>
    </source>
</evidence>
<reference evidence="8" key="1">
    <citation type="submission" date="2016-12" db="EMBL/GenBank/DDBJ databases">
        <title>Whole genome sequencing of Sphingomonas koreensis.</title>
        <authorList>
            <person name="Conlan S."/>
            <person name="Thomas P.J."/>
            <person name="Mullikin J."/>
            <person name="Palmore T.N."/>
            <person name="Frank K.M."/>
            <person name="Segre J.A."/>
        </authorList>
    </citation>
    <scope>NUCLEOTIDE SEQUENCE</scope>
    <source>
        <strain evidence="8">ABOJV</strain>
    </source>
</reference>
<keyword evidence="6 7" id="KW-0472">Membrane</keyword>
<evidence type="ECO:0000256" key="7">
    <source>
        <dbReference type="SAM" id="Phobius"/>
    </source>
</evidence>
<evidence type="ECO:0000256" key="6">
    <source>
        <dbReference type="ARBA" id="ARBA00023136"/>
    </source>
</evidence>